<evidence type="ECO:0000313" key="3">
    <source>
        <dbReference type="Proteomes" id="UP000218209"/>
    </source>
</evidence>
<proteinExistence type="predicted"/>
<evidence type="ECO:0000256" key="1">
    <source>
        <dbReference type="SAM" id="MobiDB-lite"/>
    </source>
</evidence>
<organism evidence="2 3">
    <name type="scientific">Porphyra umbilicalis</name>
    <name type="common">Purple laver</name>
    <name type="synonym">Red alga</name>
    <dbReference type="NCBI Taxonomy" id="2786"/>
    <lineage>
        <taxon>Eukaryota</taxon>
        <taxon>Rhodophyta</taxon>
        <taxon>Bangiophyceae</taxon>
        <taxon>Bangiales</taxon>
        <taxon>Bangiaceae</taxon>
        <taxon>Porphyra</taxon>
    </lineage>
</organism>
<sequence length="276" mass="29652">MAVGRGPAFSGNDWARLVHVVTDPTHFGAVQADNQPLSRSELDKPREVLWEAVLAPAFNNLDYMPTRVNPVDGVLLSDLRGMDPTHFTCRRDASKLESTYRAVRSNYTKAYANDTRSGQLEGGIFKDYIKGDHQLLYLHCLLFNNPSVDFVLQTLPQAAQAEGGLPCSAAVGRGPGHPGSATPASRKRGRQAEVTIAGIDCLTAALVGMGSSSGADGRDASGRRAADAFDNAEAMGAAWRPLKGARASVTEDPSHMISISMRAHFETQLEKLMETA</sequence>
<dbReference type="EMBL" id="KV918853">
    <property type="protein sequence ID" value="OSX76865.1"/>
    <property type="molecule type" value="Genomic_DNA"/>
</dbReference>
<feature type="region of interest" description="Disordered" evidence="1">
    <location>
        <begin position="169"/>
        <end position="190"/>
    </location>
</feature>
<keyword evidence="3" id="KW-1185">Reference proteome</keyword>
<accession>A0A1X6P7Y8</accession>
<name>A0A1X6P7Y8_PORUM</name>
<reference evidence="2 3" key="1">
    <citation type="submission" date="2017-03" db="EMBL/GenBank/DDBJ databases">
        <title>WGS assembly of Porphyra umbilicalis.</title>
        <authorList>
            <person name="Brawley S.H."/>
            <person name="Blouin N.A."/>
            <person name="Ficko-Blean E."/>
            <person name="Wheeler G.L."/>
            <person name="Lohr M."/>
            <person name="Goodson H.V."/>
            <person name="Jenkins J.W."/>
            <person name="Blaby-Haas C.E."/>
            <person name="Helliwell K.E."/>
            <person name="Chan C."/>
            <person name="Marriage T."/>
            <person name="Bhattacharya D."/>
            <person name="Klein A.S."/>
            <person name="Badis Y."/>
            <person name="Brodie J."/>
            <person name="Cao Y."/>
            <person name="Collen J."/>
            <person name="Dittami S.M."/>
            <person name="Gachon C.M."/>
            <person name="Green B.R."/>
            <person name="Karpowicz S."/>
            <person name="Kim J.W."/>
            <person name="Kudahl U."/>
            <person name="Lin S."/>
            <person name="Michel G."/>
            <person name="Mittag M."/>
            <person name="Olson B.J."/>
            <person name="Pangilinan J."/>
            <person name="Peng Y."/>
            <person name="Qiu H."/>
            <person name="Shu S."/>
            <person name="Singer J.T."/>
            <person name="Smith A.G."/>
            <person name="Sprecher B.N."/>
            <person name="Wagner V."/>
            <person name="Wang W."/>
            <person name="Wang Z.-Y."/>
            <person name="Yan J."/>
            <person name="Yarish C."/>
            <person name="Zoeuner-Riek S."/>
            <person name="Zhuang Y."/>
            <person name="Zou Y."/>
            <person name="Lindquist E.A."/>
            <person name="Grimwood J."/>
            <person name="Barry K."/>
            <person name="Rokhsar D.S."/>
            <person name="Schmutz J."/>
            <person name="Stiller J.W."/>
            <person name="Grossman A.R."/>
            <person name="Prochnik S.E."/>
        </authorList>
    </citation>
    <scope>NUCLEOTIDE SEQUENCE [LARGE SCALE GENOMIC DNA]</scope>
    <source>
        <strain evidence="2">4086291</strain>
    </source>
</reference>
<dbReference type="AlphaFoldDB" id="A0A1X6P7Y8"/>
<dbReference type="Proteomes" id="UP000218209">
    <property type="component" value="Unassembled WGS sequence"/>
</dbReference>
<protein>
    <submittedName>
        <fullName evidence="2">Uncharacterized protein</fullName>
    </submittedName>
</protein>
<gene>
    <name evidence="2" type="ORF">BU14_0171s0014</name>
</gene>
<evidence type="ECO:0000313" key="2">
    <source>
        <dbReference type="EMBL" id="OSX76865.1"/>
    </source>
</evidence>